<gene>
    <name evidence="1" type="ORF">PSON_ATCC_30995.1.T0010071</name>
</gene>
<evidence type="ECO:0000313" key="2">
    <source>
        <dbReference type="Proteomes" id="UP000692954"/>
    </source>
</evidence>
<dbReference type="AlphaFoldDB" id="A0A8S1JTP7"/>
<reference evidence="1" key="1">
    <citation type="submission" date="2021-01" db="EMBL/GenBank/DDBJ databases">
        <authorList>
            <consortium name="Genoscope - CEA"/>
            <person name="William W."/>
        </authorList>
    </citation>
    <scope>NUCLEOTIDE SEQUENCE</scope>
</reference>
<evidence type="ECO:0000313" key="1">
    <source>
        <dbReference type="EMBL" id="CAD8045487.1"/>
    </source>
</evidence>
<dbReference type="EMBL" id="CAJJDN010000001">
    <property type="protein sequence ID" value="CAD8045487.1"/>
    <property type="molecule type" value="Genomic_DNA"/>
</dbReference>
<dbReference type="Proteomes" id="UP000692954">
    <property type="component" value="Unassembled WGS sequence"/>
</dbReference>
<protein>
    <submittedName>
        <fullName evidence="1">Uncharacterized protein</fullName>
    </submittedName>
</protein>
<sequence>MFGINYDVVEYYQYENKTQLEKELELNKVGRYEFMPDEKWIKYTINQERCIRLSDLIYYIEEKLIYMSIGQILKLCEKLLQKVIDLNENQIDHKYLISYRIWLILEKDSEFLTICNQNLKYSISFTGFQCPIYETGEEQQVSSNSILKIVDKIITVQKGSMQEMKGQKYWYNLIFQPILQKDQINSKIEIISNNTSIYRQDKYYDKYQKDIKLLLDQRKQMMQNTKNVFNQTTSNCENQQNAFVLSYQIYGSIPILVQNINSKNFKDFENFDYNKQLKDLEEYWKKKIDAVFKVETLKLINEEFVQINQFLKFEISEQEELIMVDEIKKEMTKTYVYITNYFFNTIWIWLNNIQLCQQQFEKLISQMSKELAKERVMLKIKQIISLVMYEMI</sequence>
<proteinExistence type="predicted"/>
<comment type="caution">
    <text evidence="1">The sequence shown here is derived from an EMBL/GenBank/DDBJ whole genome shotgun (WGS) entry which is preliminary data.</text>
</comment>
<keyword evidence="2" id="KW-1185">Reference proteome</keyword>
<name>A0A8S1JTP7_9CILI</name>
<dbReference type="OrthoDB" id="309788at2759"/>
<accession>A0A8S1JTP7</accession>
<organism evidence="1 2">
    <name type="scientific">Paramecium sonneborni</name>
    <dbReference type="NCBI Taxonomy" id="65129"/>
    <lineage>
        <taxon>Eukaryota</taxon>
        <taxon>Sar</taxon>
        <taxon>Alveolata</taxon>
        <taxon>Ciliophora</taxon>
        <taxon>Intramacronucleata</taxon>
        <taxon>Oligohymenophorea</taxon>
        <taxon>Peniculida</taxon>
        <taxon>Parameciidae</taxon>
        <taxon>Paramecium</taxon>
    </lineage>
</organism>